<reference evidence="2" key="1">
    <citation type="submission" date="2020-07" db="EMBL/GenBank/DDBJ databases">
        <title>Huge and variable diversity of episymbiotic CPR bacteria and DPANN archaea in groundwater ecosystems.</title>
        <authorList>
            <person name="He C.Y."/>
            <person name="Keren R."/>
            <person name="Whittaker M."/>
            <person name="Farag I.F."/>
            <person name="Doudna J."/>
            <person name="Cate J.H.D."/>
            <person name="Banfield J.F."/>
        </authorList>
    </citation>
    <scope>NUCLEOTIDE SEQUENCE</scope>
    <source>
        <strain evidence="2">NC_groundwater_1813_Pr3_B-0.1um_71_17</strain>
    </source>
</reference>
<dbReference type="Gene3D" id="3.90.960.10">
    <property type="entry name" value="YbaK/aminoacyl-tRNA synthetase-associated domain"/>
    <property type="match status" value="1"/>
</dbReference>
<dbReference type="InterPro" id="IPR007214">
    <property type="entry name" value="YbaK/aa-tRNA-synth-assoc-dom"/>
</dbReference>
<dbReference type="AlphaFoldDB" id="A0A933SEF6"/>
<protein>
    <submittedName>
        <fullName evidence="2">YbaK/EbsC family protein</fullName>
    </submittedName>
</protein>
<sequence>MSDAAQRVQDAIRALGFENVVLELEHPVKTAQAAADALGCEAAQIVKSLVFRGVTTGTPVLVVASGANRVNTDVLAALLGEPVEMANPKLVRQVTGFAIGGIPPVGHAQPLDVVIDEDLFAIGDLWAAAGHPNSMFPLTAPELAVMTNGRVLNIRGSATP</sequence>
<evidence type="ECO:0000313" key="2">
    <source>
        <dbReference type="EMBL" id="MBI5170220.1"/>
    </source>
</evidence>
<dbReference type="PANTHER" id="PTHR30411:SF1">
    <property type="entry name" value="CYTOPLASMIC PROTEIN"/>
    <property type="match status" value="1"/>
</dbReference>
<dbReference type="SUPFAM" id="SSF55826">
    <property type="entry name" value="YbaK/ProRS associated domain"/>
    <property type="match status" value="1"/>
</dbReference>
<dbReference type="PANTHER" id="PTHR30411">
    <property type="entry name" value="CYTOPLASMIC PROTEIN"/>
    <property type="match status" value="1"/>
</dbReference>
<evidence type="ECO:0000259" key="1">
    <source>
        <dbReference type="Pfam" id="PF04073"/>
    </source>
</evidence>
<evidence type="ECO:0000313" key="3">
    <source>
        <dbReference type="Proteomes" id="UP000696931"/>
    </source>
</evidence>
<feature type="domain" description="YbaK/aminoacyl-tRNA synthetase-associated" evidence="1">
    <location>
        <begin position="26"/>
        <end position="143"/>
    </location>
</feature>
<dbReference type="Proteomes" id="UP000696931">
    <property type="component" value="Unassembled WGS sequence"/>
</dbReference>
<dbReference type="EMBL" id="JACRIW010000084">
    <property type="protein sequence ID" value="MBI5170220.1"/>
    <property type="molecule type" value="Genomic_DNA"/>
</dbReference>
<dbReference type="InterPro" id="IPR036754">
    <property type="entry name" value="YbaK/aa-tRNA-synt-asso_dom_sf"/>
</dbReference>
<proteinExistence type="predicted"/>
<comment type="caution">
    <text evidence="2">The sequence shown here is derived from an EMBL/GenBank/DDBJ whole genome shotgun (WGS) entry which is preliminary data.</text>
</comment>
<organism evidence="2 3">
    <name type="scientific">Eiseniibacteriota bacterium</name>
    <dbReference type="NCBI Taxonomy" id="2212470"/>
    <lineage>
        <taxon>Bacteria</taxon>
        <taxon>Candidatus Eiseniibacteriota</taxon>
    </lineage>
</organism>
<dbReference type="Pfam" id="PF04073">
    <property type="entry name" value="tRNA_edit"/>
    <property type="match status" value="1"/>
</dbReference>
<accession>A0A933SEF6</accession>
<name>A0A933SEF6_UNCEI</name>
<dbReference type="CDD" id="cd04333">
    <property type="entry name" value="ProX_deacylase"/>
    <property type="match status" value="1"/>
</dbReference>
<dbReference type="GO" id="GO:0002161">
    <property type="term" value="F:aminoacyl-tRNA deacylase activity"/>
    <property type="evidence" value="ECO:0007669"/>
    <property type="project" value="InterPro"/>
</dbReference>
<gene>
    <name evidence="2" type="ORF">HZA61_12090</name>
</gene>